<gene>
    <name evidence="2" type="ORF">GCM10012275_38960</name>
</gene>
<evidence type="ECO:0000313" key="3">
    <source>
        <dbReference type="Proteomes" id="UP000637578"/>
    </source>
</evidence>
<dbReference type="AlphaFoldDB" id="A0A8J3FX20"/>
<feature type="region of interest" description="Disordered" evidence="1">
    <location>
        <begin position="1"/>
        <end position="30"/>
    </location>
</feature>
<accession>A0A8J3FX20</accession>
<sequence>MRAASQPDPDGHAVGTRSHRSGPGSEVTLRGDGYARHTAVPGLADIAAAGRVRLLGPFLTGP</sequence>
<comment type="caution">
    <text evidence="2">The sequence shown here is derived from an EMBL/GenBank/DDBJ whole genome shotgun (WGS) entry which is preliminary data.</text>
</comment>
<keyword evidence="3" id="KW-1185">Reference proteome</keyword>
<dbReference type="Proteomes" id="UP000637578">
    <property type="component" value="Unassembled WGS sequence"/>
</dbReference>
<evidence type="ECO:0000256" key="1">
    <source>
        <dbReference type="SAM" id="MobiDB-lite"/>
    </source>
</evidence>
<organism evidence="2 3">
    <name type="scientific">Longimycelium tulufanense</name>
    <dbReference type="NCBI Taxonomy" id="907463"/>
    <lineage>
        <taxon>Bacteria</taxon>
        <taxon>Bacillati</taxon>
        <taxon>Actinomycetota</taxon>
        <taxon>Actinomycetes</taxon>
        <taxon>Pseudonocardiales</taxon>
        <taxon>Pseudonocardiaceae</taxon>
        <taxon>Longimycelium</taxon>
    </lineage>
</organism>
<reference evidence="2" key="2">
    <citation type="submission" date="2020-09" db="EMBL/GenBank/DDBJ databases">
        <authorList>
            <person name="Sun Q."/>
            <person name="Zhou Y."/>
        </authorList>
    </citation>
    <scope>NUCLEOTIDE SEQUENCE</scope>
    <source>
        <strain evidence="2">CGMCC 4.5737</strain>
    </source>
</reference>
<name>A0A8J3FX20_9PSEU</name>
<proteinExistence type="predicted"/>
<reference evidence="2" key="1">
    <citation type="journal article" date="2014" name="Int. J. Syst. Evol. Microbiol.">
        <title>Complete genome sequence of Corynebacterium casei LMG S-19264T (=DSM 44701T), isolated from a smear-ripened cheese.</title>
        <authorList>
            <consortium name="US DOE Joint Genome Institute (JGI-PGF)"/>
            <person name="Walter F."/>
            <person name="Albersmeier A."/>
            <person name="Kalinowski J."/>
            <person name="Ruckert C."/>
        </authorList>
    </citation>
    <scope>NUCLEOTIDE SEQUENCE</scope>
    <source>
        <strain evidence="2">CGMCC 4.5737</strain>
    </source>
</reference>
<dbReference type="EMBL" id="BMMK01000018">
    <property type="protein sequence ID" value="GGM64564.1"/>
    <property type="molecule type" value="Genomic_DNA"/>
</dbReference>
<protein>
    <submittedName>
        <fullName evidence="2">Uncharacterized protein</fullName>
    </submittedName>
</protein>
<evidence type="ECO:0000313" key="2">
    <source>
        <dbReference type="EMBL" id="GGM64564.1"/>
    </source>
</evidence>